<evidence type="ECO:0000256" key="1">
    <source>
        <dbReference type="ARBA" id="ARBA00022714"/>
    </source>
</evidence>
<dbReference type="InterPro" id="IPR017941">
    <property type="entry name" value="Rieske_2Fe-2S"/>
</dbReference>
<dbReference type="GO" id="GO:0016020">
    <property type="term" value="C:membrane"/>
    <property type="evidence" value="ECO:0007669"/>
    <property type="project" value="InterPro"/>
</dbReference>
<dbReference type="GO" id="GO:0046872">
    <property type="term" value="F:metal ion binding"/>
    <property type="evidence" value="ECO:0007669"/>
    <property type="project" value="UniProtKB-KW"/>
</dbReference>
<dbReference type="PANTHER" id="PTHR13847:SF274">
    <property type="entry name" value="RIESKE 2FE-2S IRON-SULFUR PROTEIN YHFW-RELATED"/>
    <property type="match status" value="1"/>
</dbReference>
<keyword evidence="5" id="KW-1015">Disulfide bond</keyword>
<dbReference type="InterPro" id="IPR036188">
    <property type="entry name" value="FAD/NAD-bd_sf"/>
</dbReference>
<evidence type="ECO:0000259" key="6">
    <source>
        <dbReference type="PROSITE" id="PS51296"/>
    </source>
</evidence>
<evidence type="ECO:0000313" key="7">
    <source>
        <dbReference type="EMBL" id="KAA9331782.1"/>
    </source>
</evidence>
<dbReference type="AlphaFoldDB" id="A0A5N1INZ2"/>
<dbReference type="Gene3D" id="3.50.50.60">
    <property type="entry name" value="FAD/NAD(P)-binding domain"/>
    <property type="match status" value="1"/>
</dbReference>
<proteinExistence type="predicted"/>
<dbReference type="InterPro" id="IPR036922">
    <property type="entry name" value="Rieske_2Fe-2S_sf"/>
</dbReference>
<dbReference type="PRINTS" id="PR00162">
    <property type="entry name" value="RIESKE"/>
</dbReference>
<feature type="domain" description="Rieske" evidence="6">
    <location>
        <begin position="447"/>
        <end position="541"/>
    </location>
</feature>
<dbReference type="InterPro" id="IPR006076">
    <property type="entry name" value="FAD-dep_OxRdtase"/>
</dbReference>
<sequence length="557" mass="61754">MCILTCVFFSEIIVSALTVLILKILTMETQSFWEATTPHRPEFPALDGNIDVDVAIIGGGITGITTALQLTNAGKKVAVLEARRVGGGTTGWSTGNLYVPVGFYLHNIARSRNQEVASTVARARYAALDYIEQQTREKNIDCHFSRRPWYFFTQEDNMVSTVEKEVETLQKAGLRADLVNDVPPLHLPELKRAAKMDGQARFHPLRYVLGLATAVAQQGCQIYEHTTVLDLKEKEDHCLLVTSHGVVTCRQVVIATHIPIGIHSVQTVAAPYRSYVVAMRLKSGAYPDAYFWHNDKTHHAITTHSSTSMELDMLMIAGNHHKTGQASHQEYQHYFNELEAYARKHFDVASVEFRWSAQHYRSGDGVPYIGLTHKSAKRTYIATGFYADGLTYGTIAGIQLADMITGRGNSWIGAFDATRGTNLATAGSFIKENLNVAAQYLKDFPVGKASHFSDIKAGEGKTIEVDAEKLAVYRDEQNQLHVCSAVCTHMKCIVNFNNAEKTWDCPCHGSRFMLDGSVIEGPAILNLERKQVDPQTEHLINTGGHTSGEREINNPIT</sequence>
<dbReference type="Gene3D" id="2.102.10.10">
    <property type="entry name" value="Rieske [2Fe-2S] iron-sulphur domain"/>
    <property type="match status" value="1"/>
</dbReference>
<reference evidence="7 8" key="1">
    <citation type="submission" date="2019-09" db="EMBL/GenBank/DDBJ databases">
        <title>Genome sequence of Adhaeribacter sp. M2.</title>
        <authorList>
            <person name="Srinivasan S."/>
        </authorList>
    </citation>
    <scope>NUCLEOTIDE SEQUENCE [LARGE SCALE GENOMIC DNA]</scope>
    <source>
        <strain evidence="7 8">M2</strain>
    </source>
</reference>
<dbReference type="PROSITE" id="PS51296">
    <property type="entry name" value="RIESKE"/>
    <property type="match status" value="1"/>
</dbReference>
<dbReference type="FunFam" id="2.102.10.10:FF:000014">
    <property type="entry name" value="Oxidoreductase, FAD dependent"/>
    <property type="match status" value="1"/>
</dbReference>
<accession>A0A5N1INZ2</accession>
<name>A0A5N1INZ2_9BACT</name>
<keyword evidence="1" id="KW-0001">2Fe-2S</keyword>
<comment type="caution">
    <text evidence="7">The sequence shown here is derived from an EMBL/GenBank/DDBJ whole genome shotgun (WGS) entry which is preliminary data.</text>
</comment>
<keyword evidence="3" id="KW-0408">Iron</keyword>
<dbReference type="InterPro" id="IPR005805">
    <property type="entry name" value="Rieske_Fe-S_prot_C"/>
</dbReference>
<keyword evidence="2" id="KW-0479">Metal-binding</keyword>
<dbReference type="Gene3D" id="3.30.9.10">
    <property type="entry name" value="D-Amino Acid Oxidase, subunit A, domain 2"/>
    <property type="match status" value="1"/>
</dbReference>
<keyword evidence="8" id="KW-1185">Reference proteome</keyword>
<dbReference type="Pfam" id="PF00355">
    <property type="entry name" value="Rieske"/>
    <property type="match status" value="1"/>
</dbReference>
<keyword evidence="4" id="KW-0411">Iron-sulfur</keyword>
<dbReference type="PANTHER" id="PTHR13847">
    <property type="entry name" value="SARCOSINE DEHYDROGENASE-RELATED"/>
    <property type="match status" value="1"/>
</dbReference>
<gene>
    <name evidence="7" type="ORF">F0P94_13305</name>
</gene>
<dbReference type="Proteomes" id="UP000326570">
    <property type="component" value="Unassembled WGS sequence"/>
</dbReference>
<evidence type="ECO:0000256" key="4">
    <source>
        <dbReference type="ARBA" id="ARBA00023014"/>
    </source>
</evidence>
<dbReference type="GO" id="GO:0051537">
    <property type="term" value="F:2 iron, 2 sulfur cluster binding"/>
    <property type="evidence" value="ECO:0007669"/>
    <property type="project" value="UniProtKB-KW"/>
</dbReference>
<evidence type="ECO:0000256" key="5">
    <source>
        <dbReference type="ARBA" id="ARBA00023157"/>
    </source>
</evidence>
<evidence type="ECO:0000256" key="2">
    <source>
        <dbReference type="ARBA" id="ARBA00022723"/>
    </source>
</evidence>
<dbReference type="SUPFAM" id="SSF51905">
    <property type="entry name" value="FAD/NAD(P)-binding domain"/>
    <property type="match status" value="1"/>
</dbReference>
<dbReference type="GO" id="GO:0005737">
    <property type="term" value="C:cytoplasm"/>
    <property type="evidence" value="ECO:0007669"/>
    <property type="project" value="TreeGrafter"/>
</dbReference>
<dbReference type="EMBL" id="VTWT01000007">
    <property type="protein sequence ID" value="KAA9331782.1"/>
    <property type="molecule type" value="Genomic_DNA"/>
</dbReference>
<organism evidence="7 8">
    <name type="scientific">Adhaeribacter soli</name>
    <dbReference type="NCBI Taxonomy" id="2607655"/>
    <lineage>
        <taxon>Bacteria</taxon>
        <taxon>Pseudomonadati</taxon>
        <taxon>Bacteroidota</taxon>
        <taxon>Cytophagia</taxon>
        <taxon>Cytophagales</taxon>
        <taxon>Hymenobacteraceae</taxon>
        <taxon>Adhaeribacter</taxon>
    </lineage>
</organism>
<evidence type="ECO:0000313" key="8">
    <source>
        <dbReference type="Proteomes" id="UP000326570"/>
    </source>
</evidence>
<protein>
    <submittedName>
        <fullName evidence="7">FAD-dependent oxidoreductase</fullName>
    </submittedName>
</protein>
<evidence type="ECO:0000256" key="3">
    <source>
        <dbReference type="ARBA" id="ARBA00023004"/>
    </source>
</evidence>
<dbReference type="SUPFAM" id="SSF50022">
    <property type="entry name" value="ISP domain"/>
    <property type="match status" value="1"/>
</dbReference>
<dbReference type="Pfam" id="PF01266">
    <property type="entry name" value="DAO"/>
    <property type="match status" value="1"/>
</dbReference>
<dbReference type="InterPro" id="IPR038010">
    <property type="entry name" value="YhfW_C"/>
</dbReference>
<dbReference type="CDD" id="cd03477">
    <property type="entry name" value="Rieske_YhfW_C"/>
    <property type="match status" value="1"/>
</dbReference>